<dbReference type="STRING" id="401562.NS365_16280"/>
<comment type="subcellular location">
    <subcellularLocation>
        <location evidence="3">Cytoplasm</location>
    </subcellularLocation>
</comment>
<reference evidence="4 5" key="1">
    <citation type="journal article" date="2016" name="Front. Microbiol.">
        <title>Genomic Resource of Rice Seed Associated Bacteria.</title>
        <authorList>
            <person name="Midha S."/>
            <person name="Bansal K."/>
            <person name="Sharma S."/>
            <person name="Kumar N."/>
            <person name="Patil P.P."/>
            <person name="Chaudhry V."/>
            <person name="Patil P.B."/>
        </authorList>
    </citation>
    <scope>NUCLEOTIDE SEQUENCE [LARGE SCALE GENOMIC DNA]</scope>
    <source>
        <strain evidence="4 5">NS226</strain>
    </source>
</reference>
<comment type="function">
    <text evidence="3">Required for maturation of urease via the functional incorporation of the urease nickel metallocenter.</text>
</comment>
<keyword evidence="3" id="KW-0963">Cytoplasm</keyword>
<comment type="similarity">
    <text evidence="1 3">Belongs to the UreD family.</text>
</comment>
<dbReference type="EMBL" id="LDPZ01000023">
    <property type="protein sequence ID" value="KTQ95252.1"/>
    <property type="molecule type" value="Genomic_DNA"/>
</dbReference>
<dbReference type="PANTHER" id="PTHR33643">
    <property type="entry name" value="UREASE ACCESSORY PROTEIN D"/>
    <property type="match status" value="1"/>
</dbReference>
<protein>
    <recommendedName>
        <fullName evidence="3">Urease accessory protein UreD</fullName>
    </recommendedName>
</protein>
<evidence type="ECO:0000313" key="4">
    <source>
        <dbReference type="EMBL" id="KTQ95252.1"/>
    </source>
</evidence>
<evidence type="ECO:0000256" key="3">
    <source>
        <dbReference type="HAMAP-Rule" id="MF_01384"/>
    </source>
</evidence>
<evidence type="ECO:0000313" key="5">
    <source>
        <dbReference type="Proteomes" id="UP000078272"/>
    </source>
</evidence>
<keyword evidence="3" id="KW-0996">Nickel insertion</keyword>
<dbReference type="GO" id="GO:0016151">
    <property type="term" value="F:nickel cation binding"/>
    <property type="evidence" value="ECO:0007669"/>
    <property type="project" value="UniProtKB-UniRule"/>
</dbReference>
<proteinExistence type="inferred from homology"/>
<dbReference type="Pfam" id="PF01774">
    <property type="entry name" value="UreD"/>
    <property type="match status" value="1"/>
</dbReference>
<dbReference type="InterPro" id="IPR002669">
    <property type="entry name" value="UreD"/>
</dbReference>
<dbReference type="PANTHER" id="PTHR33643:SF1">
    <property type="entry name" value="UREASE ACCESSORY PROTEIN D"/>
    <property type="match status" value="1"/>
</dbReference>
<organism evidence="4 5">
    <name type="scientific">Aureimonas ureilytica</name>
    <dbReference type="NCBI Taxonomy" id="401562"/>
    <lineage>
        <taxon>Bacteria</taxon>
        <taxon>Pseudomonadati</taxon>
        <taxon>Pseudomonadota</taxon>
        <taxon>Alphaproteobacteria</taxon>
        <taxon>Hyphomicrobiales</taxon>
        <taxon>Aurantimonadaceae</taxon>
        <taxon>Aureimonas</taxon>
    </lineage>
</organism>
<comment type="caution">
    <text evidence="4">The sequence shown here is derived from an EMBL/GenBank/DDBJ whole genome shotgun (WGS) entry which is preliminary data.</text>
</comment>
<dbReference type="Proteomes" id="UP000078272">
    <property type="component" value="Unassembled WGS sequence"/>
</dbReference>
<gene>
    <name evidence="3" type="primary">ureD</name>
    <name evidence="4" type="ORF">NS226_11855</name>
</gene>
<dbReference type="HAMAP" id="MF_01384">
    <property type="entry name" value="UreD"/>
    <property type="match status" value="1"/>
</dbReference>
<dbReference type="RefSeq" id="WP_058635161.1">
    <property type="nucleotide sequence ID" value="NZ_LDPZ01000023.1"/>
</dbReference>
<accession>A0A175R7R7</accession>
<dbReference type="GO" id="GO:0005737">
    <property type="term" value="C:cytoplasm"/>
    <property type="evidence" value="ECO:0007669"/>
    <property type="project" value="UniProtKB-SubCell"/>
</dbReference>
<evidence type="ECO:0000256" key="2">
    <source>
        <dbReference type="ARBA" id="ARBA00023186"/>
    </source>
</evidence>
<dbReference type="PATRIC" id="fig|401562.3.peg.1909"/>
<sequence>MLIDLSREAGDVPLVRAQRAQGEARATFGPAGPRGETRLRHLHQAGALKLRFPRVAEAEAVLINTAGGLTGGDALQQSFEVEPSAALRVTTQACERIYRSTGPDARVTTCLTVAPNAALSYLPQETILFDGGRLSRNLDVDAASSSRLLLCESVVLGREAMGESVTTGALRDRWRVRREGQLILADDLKLGGDMAELTGRNASLGAARAFATVFWQDERGEGVLPALREVLGPEGGASHLDGFGMARLVAPSYYALRKRLVPALALLSQVGLPRVWSL</sequence>
<dbReference type="OrthoDB" id="9798842at2"/>
<keyword evidence="2 3" id="KW-0143">Chaperone</keyword>
<comment type="subunit">
    <text evidence="3">UreD, UreF and UreG form a complex that acts as a GTP-hydrolysis-dependent molecular chaperone, activating the urease apoprotein by helping to assemble the nickel containing metallocenter of UreC. The UreE protein probably delivers the nickel.</text>
</comment>
<name>A0A175R7R7_9HYPH</name>
<evidence type="ECO:0000256" key="1">
    <source>
        <dbReference type="ARBA" id="ARBA00007177"/>
    </source>
</evidence>
<dbReference type="AlphaFoldDB" id="A0A175R7R7"/>